<evidence type="ECO:0000313" key="2">
    <source>
        <dbReference type="Proteomes" id="UP000269221"/>
    </source>
</evidence>
<dbReference type="AlphaFoldDB" id="A0A3M0KR41"/>
<evidence type="ECO:0008006" key="3">
    <source>
        <dbReference type="Google" id="ProtNLM"/>
    </source>
</evidence>
<dbReference type="OrthoDB" id="10056483at2759"/>
<reference evidence="1 2" key="1">
    <citation type="submission" date="2018-07" db="EMBL/GenBank/DDBJ databases">
        <title>A high quality draft genome assembly of the barn swallow (H. rustica rustica).</title>
        <authorList>
            <person name="Formenti G."/>
            <person name="Chiara M."/>
            <person name="Poveda L."/>
            <person name="Francoijs K.-J."/>
            <person name="Bonisoli-Alquati A."/>
            <person name="Canova L."/>
            <person name="Gianfranceschi L."/>
            <person name="Horner D.S."/>
            <person name="Saino N."/>
        </authorList>
    </citation>
    <scope>NUCLEOTIDE SEQUENCE [LARGE SCALE GENOMIC DNA]</scope>
    <source>
        <strain evidence="1">Chelidonia</strain>
        <tissue evidence="1">Blood</tissue>
    </source>
</reference>
<comment type="caution">
    <text evidence="1">The sequence shown here is derived from an EMBL/GenBank/DDBJ whole genome shotgun (WGS) entry which is preliminary data.</text>
</comment>
<organism evidence="1 2">
    <name type="scientific">Hirundo rustica rustica</name>
    <dbReference type="NCBI Taxonomy" id="333673"/>
    <lineage>
        <taxon>Eukaryota</taxon>
        <taxon>Metazoa</taxon>
        <taxon>Chordata</taxon>
        <taxon>Craniata</taxon>
        <taxon>Vertebrata</taxon>
        <taxon>Euteleostomi</taxon>
        <taxon>Archelosauria</taxon>
        <taxon>Archosauria</taxon>
        <taxon>Dinosauria</taxon>
        <taxon>Saurischia</taxon>
        <taxon>Theropoda</taxon>
        <taxon>Coelurosauria</taxon>
        <taxon>Aves</taxon>
        <taxon>Neognathae</taxon>
        <taxon>Neoaves</taxon>
        <taxon>Telluraves</taxon>
        <taxon>Australaves</taxon>
        <taxon>Passeriformes</taxon>
        <taxon>Sylvioidea</taxon>
        <taxon>Hirundinidae</taxon>
        <taxon>Hirundo</taxon>
    </lineage>
</organism>
<evidence type="ECO:0000313" key="1">
    <source>
        <dbReference type="EMBL" id="RMC15583.1"/>
    </source>
</evidence>
<dbReference type="PRINTS" id="PR01345">
    <property type="entry name" value="CERVTRCPTASE"/>
</dbReference>
<dbReference type="EMBL" id="QRBI01000104">
    <property type="protein sequence ID" value="RMC15583.1"/>
    <property type="molecule type" value="Genomic_DNA"/>
</dbReference>
<dbReference type="PANTHER" id="PTHR33332">
    <property type="entry name" value="REVERSE TRANSCRIPTASE DOMAIN-CONTAINING PROTEIN"/>
    <property type="match status" value="1"/>
</dbReference>
<name>A0A3M0KR41_HIRRU</name>
<keyword evidence="2" id="KW-1185">Reference proteome</keyword>
<protein>
    <recommendedName>
        <fullName evidence="3">Rna-directed dna polymerase from mobile element jockey-like</fullName>
    </recommendedName>
</protein>
<dbReference type="STRING" id="333673.A0A3M0KR41"/>
<sequence>MTSRGTKLVKWAHENLMKLNTSKCKVLHLGRGNPTHEHRLGEELIESSPGEKDLGILVDGKGTGPSDGCTLGLLQKQRGQRVEGDDSALYFPLVRPHLDCYLQLWGPQHMNGMDFLWIMERDKTVTGMEHLSSADRLEELELFSLEERLWEDLIMTFQYLKETYQKGGRGIFLLYRQTGQGTMVLN</sequence>
<proteinExistence type="predicted"/>
<gene>
    <name evidence="1" type="ORF">DUI87_07784</name>
</gene>
<dbReference type="Proteomes" id="UP000269221">
    <property type="component" value="Unassembled WGS sequence"/>
</dbReference>
<accession>A0A3M0KR41</accession>